<evidence type="ECO:0000256" key="1">
    <source>
        <dbReference type="ARBA" id="ARBA00004236"/>
    </source>
</evidence>
<evidence type="ECO:0000256" key="5">
    <source>
        <dbReference type="ARBA" id="ARBA00022989"/>
    </source>
</evidence>
<keyword evidence="5" id="KW-1133">Transmembrane helix</keyword>
<evidence type="ECO:0000256" key="2">
    <source>
        <dbReference type="ARBA" id="ARBA00007531"/>
    </source>
</evidence>
<dbReference type="Pfam" id="PF05423">
    <property type="entry name" value="Mycobact_memb"/>
    <property type="match status" value="1"/>
</dbReference>
<dbReference type="KEGG" id="mshg:MSG_02201"/>
<protein>
    <submittedName>
        <fullName evidence="7">Uncharacterized protein</fullName>
    </submittedName>
</protein>
<comment type="similarity">
    <text evidence="2">Belongs to the MmpS family.</text>
</comment>
<sequence length="152" mass="16622">MRHRKLGFASARLLKRVWIPLVIIVVVVAGGLTVGRLHGIFGSEKRPAYADTKVNDNKPFEPKRITYEVFGPPGTVADIGYFDVNSEPQRVEGAQLPWKIVLTTTKPTIVGNLVAQGNTDSIGCRILIGDEVKAEKVVNEVSAFTFCMLKSA</sequence>
<dbReference type="EMBL" id="AP018164">
    <property type="protein sequence ID" value="BAX92350.1"/>
    <property type="molecule type" value="Genomic_DNA"/>
</dbReference>
<name>A0A1Z4EHH0_9MYCO</name>
<dbReference type="InterPro" id="IPR038468">
    <property type="entry name" value="MmpS_C"/>
</dbReference>
<evidence type="ECO:0000313" key="7">
    <source>
        <dbReference type="EMBL" id="BAX92350.1"/>
    </source>
</evidence>
<evidence type="ECO:0000256" key="6">
    <source>
        <dbReference type="ARBA" id="ARBA00023136"/>
    </source>
</evidence>
<keyword evidence="8" id="KW-1185">Reference proteome</keyword>
<dbReference type="RefSeq" id="WP_096439501.1">
    <property type="nucleotide sequence ID" value="NZ_AP018164.1"/>
</dbReference>
<evidence type="ECO:0000256" key="4">
    <source>
        <dbReference type="ARBA" id="ARBA00022692"/>
    </source>
</evidence>
<dbReference type="AlphaFoldDB" id="A0A1Z4EHH0"/>
<dbReference type="InterPro" id="IPR008693">
    <property type="entry name" value="MmpS"/>
</dbReference>
<keyword evidence="6" id="KW-0472">Membrane</keyword>
<dbReference type="Proteomes" id="UP000217736">
    <property type="component" value="Chromosome"/>
</dbReference>
<accession>A0A1Z4EHH0</accession>
<keyword evidence="3" id="KW-1003">Cell membrane</keyword>
<proteinExistence type="inferred from homology"/>
<keyword evidence="4" id="KW-0812">Transmembrane</keyword>
<gene>
    <name evidence="7" type="ORF">MSG_02201</name>
</gene>
<dbReference type="OrthoDB" id="3398257at2"/>
<dbReference type="GO" id="GO:0005886">
    <property type="term" value="C:plasma membrane"/>
    <property type="evidence" value="ECO:0007669"/>
    <property type="project" value="UniProtKB-SubCell"/>
</dbReference>
<evidence type="ECO:0000256" key="3">
    <source>
        <dbReference type="ARBA" id="ARBA00022475"/>
    </source>
</evidence>
<reference evidence="8" key="1">
    <citation type="submission" date="2017-06" db="EMBL/GenBank/DDBJ databases">
        <title>Complete Genome Sequence of Mycobacterium shigaense.</title>
        <authorList>
            <person name="Fukano H."/>
            <person name="Yoshida M."/>
            <person name="Kazumi Y."/>
            <person name="Ogura Y."/>
            <person name="Mitarai S."/>
            <person name="Hayashi T."/>
            <person name="Hoshino Y."/>
        </authorList>
    </citation>
    <scope>NUCLEOTIDE SEQUENCE [LARGE SCALE GENOMIC DNA]</scope>
    <source>
        <strain evidence="8">UN-152</strain>
    </source>
</reference>
<dbReference type="Gene3D" id="2.60.40.2880">
    <property type="entry name" value="MmpS1-5, C-terminal soluble domain"/>
    <property type="match status" value="1"/>
</dbReference>
<organism evidence="7 8">
    <name type="scientific">Mycobacterium shigaense</name>
    <dbReference type="NCBI Taxonomy" id="722731"/>
    <lineage>
        <taxon>Bacteria</taxon>
        <taxon>Bacillati</taxon>
        <taxon>Actinomycetota</taxon>
        <taxon>Actinomycetes</taxon>
        <taxon>Mycobacteriales</taxon>
        <taxon>Mycobacteriaceae</taxon>
        <taxon>Mycobacterium</taxon>
        <taxon>Mycobacterium simiae complex</taxon>
    </lineage>
</organism>
<evidence type="ECO:0000313" key="8">
    <source>
        <dbReference type="Proteomes" id="UP000217736"/>
    </source>
</evidence>
<comment type="subcellular location">
    <subcellularLocation>
        <location evidence="1">Cell membrane</location>
    </subcellularLocation>
</comment>